<dbReference type="CDD" id="cd06261">
    <property type="entry name" value="TM_PBP2"/>
    <property type="match status" value="1"/>
</dbReference>
<evidence type="ECO:0000256" key="6">
    <source>
        <dbReference type="ARBA" id="ARBA00023136"/>
    </source>
</evidence>
<dbReference type="EMBL" id="JACHXN010000020">
    <property type="protein sequence ID" value="MBB3148566.1"/>
    <property type="molecule type" value="Genomic_DNA"/>
</dbReference>
<evidence type="ECO:0000313" key="10">
    <source>
        <dbReference type="Proteomes" id="UP000554520"/>
    </source>
</evidence>
<dbReference type="RefSeq" id="WP_183664448.1">
    <property type="nucleotide sequence ID" value="NZ_JACHXN010000020.1"/>
</dbReference>
<dbReference type="InterPro" id="IPR045621">
    <property type="entry name" value="BPD_transp_1_N"/>
</dbReference>
<evidence type="ECO:0000256" key="5">
    <source>
        <dbReference type="ARBA" id="ARBA00022989"/>
    </source>
</evidence>
<dbReference type="Pfam" id="PF00528">
    <property type="entry name" value="BPD_transp_1"/>
    <property type="match status" value="1"/>
</dbReference>
<accession>A0A839UBZ3</accession>
<evidence type="ECO:0000256" key="4">
    <source>
        <dbReference type="ARBA" id="ARBA00022692"/>
    </source>
</evidence>
<organism evidence="9 10">
    <name type="scientific">Phyllobacterium trifolii</name>
    <dbReference type="NCBI Taxonomy" id="300193"/>
    <lineage>
        <taxon>Bacteria</taxon>
        <taxon>Pseudomonadati</taxon>
        <taxon>Pseudomonadota</taxon>
        <taxon>Alphaproteobacteria</taxon>
        <taxon>Hyphomicrobiales</taxon>
        <taxon>Phyllobacteriaceae</taxon>
        <taxon>Phyllobacterium</taxon>
    </lineage>
</organism>
<dbReference type="PROSITE" id="PS50928">
    <property type="entry name" value="ABC_TM1"/>
    <property type="match status" value="1"/>
</dbReference>
<keyword evidence="3" id="KW-1003">Cell membrane</keyword>
<keyword evidence="10" id="KW-1185">Reference proteome</keyword>
<feature type="transmembrane region" description="Helical" evidence="7">
    <location>
        <begin position="133"/>
        <end position="156"/>
    </location>
</feature>
<evidence type="ECO:0000256" key="2">
    <source>
        <dbReference type="ARBA" id="ARBA00022448"/>
    </source>
</evidence>
<evidence type="ECO:0000256" key="3">
    <source>
        <dbReference type="ARBA" id="ARBA00022475"/>
    </source>
</evidence>
<reference evidence="9 10" key="1">
    <citation type="submission" date="2020-08" db="EMBL/GenBank/DDBJ databases">
        <title>Genomic Encyclopedia of Type Strains, Phase III (KMG-III): the genomes of soil and plant-associated and newly described type strains.</title>
        <authorList>
            <person name="Whitman W."/>
        </authorList>
    </citation>
    <scope>NUCLEOTIDE SEQUENCE [LARGE SCALE GENOMIC DNA]</scope>
    <source>
        <strain evidence="9 10">CECT 7015</strain>
    </source>
</reference>
<proteinExistence type="inferred from homology"/>
<keyword evidence="4 7" id="KW-0812">Transmembrane</keyword>
<feature type="domain" description="ABC transmembrane type-1" evidence="8">
    <location>
        <begin position="93"/>
        <end position="294"/>
    </location>
</feature>
<feature type="transmembrane region" description="Helical" evidence="7">
    <location>
        <begin position="271"/>
        <end position="294"/>
    </location>
</feature>
<dbReference type="InterPro" id="IPR035906">
    <property type="entry name" value="MetI-like_sf"/>
</dbReference>
<dbReference type="GO" id="GO:0005886">
    <property type="term" value="C:plasma membrane"/>
    <property type="evidence" value="ECO:0007669"/>
    <property type="project" value="UniProtKB-SubCell"/>
</dbReference>
<dbReference type="Proteomes" id="UP000554520">
    <property type="component" value="Unassembled WGS sequence"/>
</dbReference>
<protein>
    <submittedName>
        <fullName evidence="9">ABC-type dipeptide/oligopeptide/nickel transport system permease component</fullName>
    </submittedName>
</protein>
<sequence length="304" mass="32877">MSYLTKRLFRAILVLLGVSFATFMVAQSTGDPIALLVKANATEEARAALTSHLGLDQPVLVQYGLFLWRAIHGDLGQSFLYNQSVVGLVADRLSNTFLLALSAFAIALVLSVTLGVLAALYRNTWVDAAITAFTMVGLAVPAFWLGLMLILVFAVIWQVVPVSGSEEASSLILPAITLSMQSTARLCRLVRSGMIEVLNADFIRTARAKGLFEGRVVWVHALRNALLPVVTMAGLELGDLISSAVVIEAIFAWPGIGRLAIGAVSSRDFPLLQGTVLVSAFCFVVINLFVDWLYQRIDPRVRSA</sequence>
<dbReference type="Gene3D" id="1.10.3720.10">
    <property type="entry name" value="MetI-like"/>
    <property type="match status" value="1"/>
</dbReference>
<dbReference type="GO" id="GO:0055085">
    <property type="term" value="P:transmembrane transport"/>
    <property type="evidence" value="ECO:0007669"/>
    <property type="project" value="InterPro"/>
</dbReference>
<evidence type="ECO:0000313" key="9">
    <source>
        <dbReference type="EMBL" id="MBB3148566.1"/>
    </source>
</evidence>
<dbReference type="SUPFAM" id="SSF161098">
    <property type="entry name" value="MetI-like"/>
    <property type="match status" value="1"/>
</dbReference>
<gene>
    <name evidence="9" type="ORF">FHS21_005014</name>
</gene>
<evidence type="ECO:0000256" key="1">
    <source>
        <dbReference type="ARBA" id="ARBA00004651"/>
    </source>
</evidence>
<comment type="similarity">
    <text evidence="7">Belongs to the binding-protein-dependent transport system permease family.</text>
</comment>
<dbReference type="InterPro" id="IPR000515">
    <property type="entry name" value="MetI-like"/>
</dbReference>
<name>A0A839UBZ3_9HYPH</name>
<comment type="subcellular location">
    <subcellularLocation>
        <location evidence="1 7">Cell membrane</location>
        <topology evidence="1 7">Multi-pass membrane protein</topology>
    </subcellularLocation>
</comment>
<comment type="caution">
    <text evidence="9">The sequence shown here is derived from an EMBL/GenBank/DDBJ whole genome shotgun (WGS) entry which is preliminary data.</text>
</comment>
<evidence type="ECO:0000259" key="8">
    <source>
        <dbReference type="PROSITE" id="PS50928"/>
    </source>
</evidence>
<keyword evidence="2 7" id="KW-0813">Transport</keyword>
<evidence type="ECO:0000256" key="7">
    <source>
        <dbReference type="RuleBase" id="RU363032"/>
    </source>
</evidence>
<feature type="transmembrane region" description="Helical" evidence="7">
    <location>
        <begin position="97"/>
        <end position="121"/>
    </location>
</feature>
<dbReference type="PANTHER" id="PTHR43163:SF6">
    <property type="entry name" value="DIPEPTIDE TRANSPORT SYSTEM PERMEASE PROTEIN DPPB-RELATED"/>
    <property type="match status" value="1"/>
</dbReference>
<dbReference type="AlphaFoldDB" id="A0A839UBZ3"/>
<keyword evidence="5 7" id="KW-1133">Transmembrane helix</keyword>
<keyword evidence="6 7" id="KW-0472">Membrane</keyword>
<dbReference type="PANTHER" id="PTHR43163">
    <property type="entry name" value="DIPEPTIDE TRANSPORT SYSTEM PERMEASE PROTEIN DPPB-RELATED"/>
    <property type="match status" value="1"/>
</dbReference>
<dbReference type="Pfam" id="PF19300">
    <property type="entry name" value="BPD_transp_1_N"/>
    <property type="match status" value="1"/>
</dbReference>